<dbReference type="Pfam" id="PF00474">
    <property type="entry name" value="SSF"/>
    <property type="match status" value="1"/>
</dbReference>
<feature type="transmembrane region" description="Helical" evidence="14">
    <location>
        <begin position="137"/>
        <end position="163"/>
    </location>
</feature>
<feature type="transmembrane region" description="Helical" evidence="14">
    <location>
        <begin position="52"/>
        <end position="71"/>
    </location>
</feature>
<keyword evidence="16" id="KW-1185">Reference proteome</keyword>
<dbReference type="GO" id="GO:0006814">
    <property type="term" value="P:sodium ion transport"/>
    <property type="evidence" value="ECO:0007669"/>
    <property type="project" value="UniProtKB-KW"/>
</dbReference>
<feature type="transmembrane region" description="Helical" evidence="14">
    <location>
        <begin position="377"/>
        <end position="400"/>
    </location>
</feature>
<dbReference type="Gene3D" id="1.20.1730.10">
    <property type="entry name" value="Sodium/glucose cotransporter"/>
    <property type="match status" value="1"/>
</dbReference>
<comment type="caution">
    <text evidence="15">The sequence shown here is derived from an EMBL/GenBank/DDBJ whole genome shotgun (WGS) entry which is preliminary data.</text>
</comment>
<feature type="transmembrane region" description="Helical" evidence="14">
    <location>
        <begin position="298"/>
        <end position="321"/>
    </location>
</feature>
<keyword evidence="7" id="KW-0915">Sodium</keyword>
<dbReference type="GO" id="GO:0015075">
    <property type="term" value="F:monoatomic ion transmembrane transporter activity"/>
    <property type="evidence" value="ECO:0007669"/>
    <property type="project" value="UniProtKB-ARBA"/>
</dbReference>
<dbReference type="OrthoDB" id="6132759at2759"/>
<dbReference type="PROSITE" id="PS50283">
    <property type="entry name" value="NA_SOLUT_SYMP_3"/>
    <property type="match status" value="1"/>
</dbReference>
<dbReference type="InterPro" id="IPR018212">
    <property type="entry name" value="Na/solute_symporter_CS"/>
</dbReference>
<reference evidence="15 16" key="1">
    <citation type="journal article" date="2017" name="PLoS Biol.">
        <title>The sea cucumber genome provides insights into morphological evolution and visceral regeneration.</title>
        <authorList>
            <person name="Zhang X."/>
            <person name="Sun L."/>
            <person name="Yuan J."/>
            <person name="Sun Y."/>
            <person name="Gao Y."/>
            <person name="Zhang L."/>
            <person name="Li S."/>
            <person name="Dai H."/>
            <person name="Hamel J.F."/>
            <person name="Liu C."/>
            <person name="Yu Y."/>
            <person name="Liu S."/>
            <person name="Lin W."/>
            <person name="Guo K."/>
            <person name="Jin S."/>
            <person name="Xu P."/>
            <person name="Storey K.B."/>
            <person name="Huan P."/>
            <person name="Zhang T."/>
            <person name="Zhou Y."/>
            <person name="Zhang J."/>
            <person name="Lin C."/>
            <person name="Li X."/>
            <person name="Xing L."/>
            <person name="Huo D."/>
            <person name="Sun M."/>
            <person name="Wang L."/>
            <person name="Mercier A."/>
            <person name="Li F."/>
            <person name="Yang H."/>
            <person name="Xiang J."/>
        </authorList>
    </citation>
    <scope>NUCLEOTIDE SEQUENCE [LARGE SCALE GENOMIC DNA]</scope>
    <source>
        <strain evidence="15">Shaxun</strain>
        <tissue evidence="15">Muscle</tissue>
    </source>
</reference>
<feature type="transmembrane region" description="Helical" evidence="14">
    <location>
        <begin position="267"/>
        <end position="291"/>
    </location>
</feature>
<name>A0A2G8K3G2_STIJA</name>
<dbReference type="AlphaFoldDB" id="A0A2G8K3G2"/>
<dbReference type="Proteomes" id="UP000230750">
    <property type="component" value="Unassembled WGS sequence"/>
</dbReference>
<evidence type="ECO:0000256" key="9">
    <source>
        <dbReference type="ARBA" id="ARBA00023136"/>
    </source>
</evidence>
<keyword evidence="8" id="KW-0406">Ion transport</keyword>
<dbReference type="PANTHER" id="PTHR42985:SF40">
    <property type="entry name" value="LD47995P-RELATED"/>
    <property type="match status" value="1"/>
</dbReference>
<keyword evidence="10" id="KW-0325">Glycoprotein</keyword>
<evidence type="ECO:0000256" key="6">
    <source>
        <dbReference type="ARBA" id="ARBA00022989"/>
    </source>
</evidence>
<evidence type="ECO:0000256" key="7">
    <source>
        <dbReference type="ARBA" id="ARBA00023053"/>
    </source>
</evidence>
<feature type="transmembrane region" description="Helical" evidence="14">
    <location>
        <begin position="239"/>
        <end position="261"/>
    </location>
</feature>
<evidence type="ECO:0000256" key="8">
    <source>
        <dbReference type="ARBA" id="ARBA00023065"/>
    </source>
</evidence>
<dbReference type="InterPro" id="IPR038377">
    <property type="entry name" value="Na/Glc_symporter_sf"/>
</dbReference>
<evidence type="ECO:0000256" key="11">
    <source>
        <dbReference type="ARBA" id="ARBA00023201"/>
    </source>
</evidence>
<protein>
    <submittedName>
        <fullName evidence="15">Putative sodium-coupled monocarboxylate transporter 1</fullName>
    </submittedName>
</protein>
<dbReference type="EMBL" id="MRZV01000926">
    <property type="protein sequence ID" value="PIK42541.1"/>
    <property type="molecule type" value="Genomic_DNA"/>
</dbReference>
<dbReference type="InterPro" id="IPR001734">
    <property type="entry name" value="Na/solute_symporter"/>
</dbReference>
<dbReference type="PROSITE" id="PS00456">
    <property type="entry name" value="NA_SOLUT_SYMP_1"/>
    <property type="match status" value="1"/>
</dbReference>
<dbReference type="GO" id="GO:0005886">
    <property type="term" value="C:plasma membrane"/>
    <property type="evidence" value="ECO:0007669"/>
    <property type="project" value="UniProtKB-SubCell"/>
</dbReference>
<accession>A0A2G8K3G2</accession>
<evidence type="ECO:0000256" key="1">
    <source>
        <dbReference type="ARBA" id="ARBA00004651"/>
    </source>
</evidence>
<dbReference type="GO" id="GO:0015293">
    <property type="term" value="F:symporter activity"/>
    <property type="evidence" value="ECO:0007669"/>
    <property type="project" value="TreeGrafter"/>
</dbReference>
<keyword evidence="4" id="KW-1003">Cell membrane</keyword>
<evidence type="ECO:0000313" key="16">
    <source>
        <dbReference type="Proteomes" id="UP000230750"/>
    </source>
</evidence>
<feature type="transmembrane region" description="Helical" evidence="14">
    <location>
        <begin position="98"/>
        <end position="116"/>
    </location>
</feature>
<keyword evidence="5 14" id="KW-0812">Transmembrane</keyword>
<organism evidence="15 16">
    <name type="scientific">Stichopus japonicus</name>
    <name type="common">Sea cucumber</name>
    <dbReference type="NCBI Taxonomy" id="307972"/>
    <lineage>
        <taxon>Eukaryota</taxon>
        <taxon>Metazoa</taxon>
        <taxon>Echinodermata</taxon>
        <taxon>Eleutherozoa</taxon>
        <taxon>Echinozoa</taxon>
        <taxon>Holothuroidea</taxon>
        <taxon>Aspidochirotacea</taxon>
        <taxon>Aspidochirotida</taxon>
        <taxon>Stichopodidae</taxon>
        <taxon>Apostichopus</taxon>
    </lineage>
</organism>
<evidence type="ECO:0000256" key="3">
    <source>
        <dbReference type="ARBA" id="ARBA00022448"/>
    </source>
</evidence>
<comment type="similarity">
    <text evidence="2 13">Belongs to the sodium:solute symporter (SSF) (TC 2.A.21) family.</text>
</comment>
<evidence type="ECO:0000256" key="5">
    <source>
        <dbReference type="ARBA" id="ARBA00022692"/>
    </source>
</evidence>
<comment type="catalytic activity">
    <reaction evidence="12">
        <text>iodide(out) + 2 Na(+)(out) = iodide(in) + 2 Na(+)(in)</text>
        <dbReference type="Rhea" id="RHEA:71207"/>
        <dbReference type="ChEBI" id="CHEBI:16382"/>
        <dbReference type="ChEBI" id="CHEBI:29101"/>
    </reaction>
</comment>
<evidence type="ECO:0000256" key="12">
    <source>
        <dbReference type="ARBA" id="ARBA00036099"/>
    </source>
</evidence>
<evidence type="ECO:0000256" key="2">
    <source>
        <dbReference type="ARBA" id="ARBA00006434"/>
    </source>
</evidence>
<feature type="transmembrane region" description="Helical" evidence="14">
    <location>
        <begin position="198"/>
        <end position="218"/>
    </location>
</feature>
<keyword evidence="11" id="KW-0739">Sodium transport</keyword>
<keyword evidence="6 14" id="KW-1133">Transmembrane helix</keyword>
<feature type="transmembrane region" description="Helical" evidence="14">
    <location>
        <begin position="20"/>
        <end position="40"/>
    </location>
</feature>
<dbReference type="NCBIfam" id="TIGR00813">
    <property type="entry name" value="sss"/>
    <property type="match status" value="1"/>
</dbReference>
<evidence type="ECO:0000256" key="10">
    <source>
        <dbReference type="ARBA" id="ARBA00023180"/>
    </source>
</evidence>
<evidence type="ECO:0000256" key="4">
    <source>
        <dbReference type="ARBA" id="ARBA00022475"/>
    </source>
</evidence>
<dbReference type="InterPro" id="IPR051163">
    <property type="entry name" value="Sodium:Solute_Symporter_SSF"/>
</dbReference>
<sequence length="452" mass="48215">MGIIVYSPALALQTVTGFNLTISILVTGSVCTFYTAIGGLKAVVWTDVFQAAVMMLGFILMIIVGTLRIGGVGEGWHRAKEGDRSQLVDFGLDPTIRLSFWSIFIGGSLFSISAMGTKQSVVQRYNSCSSERNAKMAAWMGILGLGVVEIAAVATGMTMYGYYAYCDPLSEGRVGRPDQLIPLFIMDLFQSIPGLPGILLGGAFCASLSTMSSILNGLAAITGRDFIKVFWDKMPESHYLLAVKGFTIIYGLLSILVAFLVPSLGKVLQITLTLGGIFGGPVLGVFCLGMIVRRANSVSALVGLIFGVLIGVTFQVGSLLYPPSSAEGLPLSVDSCPIIGGSNVTLVSSSIEYGVLTTPSDLAEADVFEGRLFGISFLHYTTLTSLTTILVGFVFSFLPFGEQDEVDKSLLSPFVQSFYSSVYEGEAAKQSGLRDETEQMTLVIPKIEDAKV</sequence>
<dbReference type="STRING" id="307972.A0A2G8K3G2"/>
<proteinExistence type="inferred from homology"/>
<evidence type="ECO:0000256" key="13">
    <source>
        <dbReference type="RuleBase" id="RU362091"/>
    </source>
</evidence>
<gene>
    <name evidence="15" type="ORF">BSL78_20617</name>
</gene>
<keyword evidence="9 14" id="KW-0472">Membrane</keyword>
<evidence type="ECO:0000256" key="14">
    <source>
        <dbReference type="SAM" id="Phobius"/>
    </source>
</evidence>
<evidence type="ECO:0000313" key="15">
    <source>
        <dbReference type="EMBL" id="PIK42541.1"/>
    </source>
</evidence>
<dbReference type="GO" id="GO:0098660">
    <property type="term" value="P:inorganic ion transmembrane transport"/>
    <property type="evidence" value="ECO:0007669"/>
    <property type="project" value="UniProtKB-ARBA"/>
</dbReference>
<comment type="subcellular location">
    <subcellularLocation>
        <location evidence="1">Cell membrane</location>
        <topology evidence="1">Multi-pass membrane protein</topology>
    </subcellularLocation>
</comment>
<keyword evidence="3" id="KW-0813">Transport</keyword>
<dbReference type="PANTHER" id="PTHR42985">
    <property type="entry name" value="SODIUM-COUPLED MONOCARBOXYLATE TRANSPORTER"/>
    <property type="match status" value="1"/>
</dbReference>